<evidence type="ECO:0000313" key="5">
    <source>
        <dbReference type="EMBL" id="MCU6790189.1"/>
    </source>
</evidence>
<dbReference type="EMBL" id="JAOQJE010000017">
    <property type="protein sequence ID" value="MCU6790189.1"/>
    <property type="molecule type" value="Genomic_DNA"/>
</dbReference>
<dbReference type="PANTHER" id="PTHR43401">
    <property type="entry name" value="L-THREONINE 3-DEHYDROGENASE"/>
    <property type="match status" value="1"/>
</dbReference>
<name>A0ABT2U6E1_9FIRM</name>
<dbReference type="InterPro" id="IPR036291">
    <property type="entry name" value="NAD(P)-bd_dom_sf"/>
</dbReference>
<dbReference type="InterPro" id="IPR013149">
    <property type="entry name" value="ADH-like_C"/>
</dbReference>
<dbReference type="Proteomes" id="UP001652397">
    <property type="component" value="Unassembled WGS sequence"/>
</dbReference>
<keyword evidence="6" id="KW-1185">Reference proteome</keyword>
<dbReference type="RefSeq" id="WP_262564737.1">
    <property type="nucleotide sequence ID" value="NZ_JAOQJE010000017.1"/>
</dbReference>
<dbReference type="Gene3D" id="3.40.50.720">
    <property type="entry name" value="NAD(P)-binding Rossmann-like Domain"/>
    <property type="match status" value="1"/>
</dbReference>
<reference evidence="5 6" key="1">
    <citation type="journal article" date="2021" name="ISME Commun">
        <title>Automated analysis of genomic sequences facilitates high-throughput and comprehensive description of bacteria.</title>
        <authorList>
            <person name="Hitch T.C.A."/>
        </authorList>
    </citation>
    <scope>NUCLEOTIDE SEQUENCE [LARGE SCALE GENOMIC DNA]</scope>
    <source>
        <strain evidence="5 6">Sanger_34</strain>
    </source>
</reference>
<protein>
    <submittedName>
        <fullName evidence="5">Alcohol dehydrogenase catalytic domain-containing protein</fullName>
    </submittedName>
</protein>
<evidence type="ECO:0000259" key="4">
    <source>
        <dbReference type="SMART" id="SM00829"/>
    </source>
</evidence>
<comment type="caution">
    <text evidence="5">The sequence shown here is derived from an EMBL/GenBank/DDBJ whole genome shotgun (WGS) entry which is preliminary data.</text>
</comment>
<dbReference type="InterPro" id="IPR011032">
    <property type="entry name" value="GroES-like_sf"/>
</dbReference>
<keyword evidence="3" id="KW-0560">Oxidoreductase</keyword>
<proteinExistence type="predicted"/>
<dbReference type="Pfam" id="PF08240">
    <property type="entry name" value="ADH_N"/>
    <property type="match status" value="1"/>
</dbReference>
<dbReference type="Gene3D" id="3.90.180.10">
    <property type="entry name" value="Medium-chain alcohol dehydrogenases, catalytic domain"/>
    <property type="match status" value="1"/>
</dbReference>
<dbReference type="SMART" id="SM00829">
    <property type="entry name" value="PKS_ER"/>
    <property type="match status" value="1"/>
</dbReference>
<evidence type="ECO:0000256" key="2">
    <source>
        <dbReference type="ARBA" id="ARBA00022833"/>
    </source>
</evidence>
<evidence type="ECO:0000256" key="3">
    <source>
        <dbReference type="ARBA" id="ARBA00023002"/>
    </source>
</evidence>
<evidence type="ECO:0000256" key="1">
    <source>
        <dbReference type="ARBA" id="ARBA00022723"/>
    </source>
</evidence>
<feature type="domain" description="Enoyl reductase (ER)" evidence="4">
    <location>
        <begin position="23"/>
        <end position="359"/>
    </location>
</feature>
<accession>A0ABT2U6E1</accession>
<sequence length="365" mass="39021">MEKGDASKAMEEKMRAVQIHAPGEFSVDWVPVPHPGRGEVLVEVKAVAICGSDPGIFNGKVLQNGWPPHFPFIAGHEFAAQVVALGEGVTNLKPGDRVAGEAHCGCGTCEMCKKGYYNLCLNYGNQAAGHHHYGHSSPGCYAQYQVYDQKALTLLPDNVTYDEGTLVDTAGTAYNALRLTGVEPGGFTAIIGPGPMGIMAMCLAKAMGSATIVIGRRQRLAMAARLGADYTIDYEKVDDPVEEVRRITGGGAHQVIEAAGNATAYFESVQMARKGGHVALISIPPKDGQEAALKSLIMNQITLHGVRANPNCSKIVLDLMAQGSLNVKDQITHRFPMEQIHEAFDTFIGRKDGALKVIVHPNGDC</sequence>
<dbReference type="InterPro" id="IPR020843">
    <property type="entry name" value="ER"/>
</dbReference>
<dbReference type="Pfam" id="PF00107">
    <property type="entry name" value="ADH_zinc_N"/>
    <property type="match status" value="1"/>
</dbReference>
<gene>
    <name evidence="5" type="ORF">OCV66_13980</name>
</gene>
<dbReference type="SUPFAM" id="SSF51735">
    <property type="entry name" value="NAD(P)-binding Rossmann-fold domains"/>
    <property type="match status" value="1"/>
</dbReference>
<keyword evidence="2" id="KW-0862">Zinc</keyword>
<evidence type="ECO:0000313" key="6">
    <source>
        <dbReference type="Proteomes" id="UP001652397"/>
    </source>
</evidence>
<dbReference type="SUPFAM" id="SSF50129">
    <property type="entry name" value="GroES-like"/>
    <property type="match status" value="1"/>
</dbReference>
<keyword evidence="1" id="KW-0479">Metal-binding</keyword>
<organism evidence="5 6">
    <name type="scientific">Agathobaculum ammoniilyticum</name>
    <dbReference type="NCBI Taxonomy" id="2981778"/>
    <lineage>
        <taxon>Bacteria</taxon>
        <taxon>Bacillati</taxon>
        <taxon>Bacillota</taxon>
        <taxon>Clostridia</taxon>
        <taxon>Eubacteriales</taxon>
        <taxon>Butyricicoccaceae</taxon>
        <taxon>Agathobaculum</taxon>
    </lineage>
</organism>
<dbReference type="PANTHER" id="PTHR43401:SF2">
    <property type="entry name" value="L-THREONINE 3-DEHYDROGENASE"/>
    <property type="match status" value="1"/>
</dbReference>
<dbReference type="InterPro" id="IPR013154">
    <property type="entry name" value="ADH-like_N"/>
</dbReference>
<dbReference type="InterPro" id="IPR050129">
    <property type="entry name" value="Zn_alcohol_dh"/>
</dbReference>